<dbReference type="Pfam" id="PF17243">
    <property type="entry name" value="POTRA_TamA_1"/>
    <property type="match status" value="1"/>
</dbReference>
<evidence type="ECO:0000256" key="1">
    <source>
        <dbReference type="ARBA" id="ARBA00004442"/>
    </source>
</evidence>
<feature type="signal peptide" evidence="11">
    <location>
        <begin position="1"/>
        <end position="23"/>
    </location>
</feature>
<dbReference type="InterPro" id="IPR000184">
    <property type="entry name" value="Bac_surfAg_D15"/>
</dbReference>
<dbReference type="EMBL" id="LS483426">
    <property type="protein sequence ID" value="SQH25552.1"/>
    <property type="molecule type" value="Genomic_DNA"/>
</dbReference>
<dbReference type="RefSeq" id="WP_003786351.1">
    <property type="nucleotide sequence ID" value="NZ_CP091518.1"/>
</dbReference>
<organism evidence="15 16">
    <name type="scientific">Kingella kingae</name>
    <dbReference type="NCBI Taxonomy" id="504"/>
    <lineage>
        <taxon>Bacteria</taxon>
        <taxon>Pseudomonadati</taxon>
        <taxon>Pseudomonadota</taxon>
        <taxon>Betaproteobacteria</taxon>
        <taxon>Neisseriales</taxon>
        <taxon>Neisseriaceae</taxon>
        <taxon>Kingella</taxon>
    </lineage>
</organism>
<dbReference type="Gene3D" id="3.10.20.310">
    <property type="entry name" value="membrane protein fhac"/>
    <property type="match status" value="2"/>
</dbReference>
<dbReference type="PANTHER" id="PTHR12815:SF47">
    <property type="entry name" value="TRANSLOCATION AND ASSEMBLY MODULE SUBUNIT TAMA"/>
    <property type="match status" value="1"/>
</dbReference>
<dbReference type="Gene3D" id="2.40.160.50">
    <property type="entry name" value="membrane protein fhac: a member of the omp85/tpsb transporter family"/>
    <property type="match status" value="1"/>
</dbReference>
<feature type="domain" description="TamA POTRA" evidence="14">
    <location>
        <begin position="57"/>
        <end position="127"/>
    </location>
</feature>
<dbReference type="GeneID" id="93263025"/>
<feature type="chain" id="PRO_5044004866" description="Translocation and assembly module subunit TamA" evidence="11">
    <location>
        <begin position="24"/>
        <end position="615"/>
    </location>
</feature>
<keyword evidence="6 11" id="KW-0732">Signal</keyword>
<evidence type="ECO:0000313" key="16">
    <source>
        <dbReference type="Proteomes" id="UP000248598"/>
    </source>
</evidence>
<evidence type="ECO:0000256" key="7">
    <source>
        <dbReference type="ARBA" id="ARBA00023136"/>
    </source>
</evidence>
<dbReference type="InterPro" id="IPR039910">
    <property type="entry name" value="D15-like"/>
</dbReference>
<dbReference type="PANTHER" id="PTHR12815">
    <property type="entry name" value="SORTING AND ASSEMBLY MACHINERY SAMM50 PROTEIN FAMILY MEMBER"/>
    <property type="match status" value="1"/>
</dbReference>
<evidence type="ECO:0000256" key="9">
    <source>
        <dbReference type="ARBA" id="ARBA00033063"/>
    </source>
</evidence>
<proteinExistence type="inferred from homology"/>
<evidence type="ECO:0000256" key="4">
    <source>
        <dbReference type="ARBA" id="ARBA00022452"/>
    </source>
</evidence>
<gene>
    <name evidence="15" type="ORF">NCTC10529_01753</name>
</gene>
<feature type="domain" description="POTRA" evidence="13">
    <location>
        <begin position="224"/>
        <end position="297"/>
    </location>
</feature>
<dbReference type="Pfam" id="PF01103">
    <property type="entry name" value="Omp85"/>
    <property type="match status" value="1"/>
</dbReference>
<reference evidence="15 16" key="1">
    <citation type="submission" date="2018-06" db="EMBL/GenBank/DDBJ databases">
        <authorList>
            <consortium name="Pathogen Informatics"/>
            <person name="Doyle S."/>
        </authorList>
    </citation>
    <scope>NUCLEOTIDE SEQUENCE [LARGE SCALE GENOMIC DNA]</scope>
    <source>
        <strain evidence="15 16">NCTC10529</strain>
    </source>
</reference>
<evidence type="ECO:0000256" key="6">
    <source>
        <dbReference type="ARBA" id="ARBA00022729"/>
    </source>
</evidence>
<evidence type="ECO:0000256" key="10">
    <source>
        <dbReference type="ARBA" id="ARBA00093548"/>
    </source>
</evidence>
<dbReference type="AlphaFoldDB" id="A0AAX2J6R3"/>
<evidence type="ECO:0000259" key="12">
    <source>
        <dbReference type="Pfam" id="PF01103"/>
    </source>
</evidence>
<dbReference type="Proteomes" id="UP000248598">
    <property type="component" value="Chromosome 1"/>
</dbReference>
<dbReference type="GO" id="GO:0009279">
    <property type="term" value="C:cell outer membrane"/>
    <property type="evidence" value="ECO:0007669"/>
    <property type="project" value="UniProtKB-SubCell"/>
</dbReference>
<dbReference type="InterPro" id="IPR010827">
    <property type="entry name" value="BamA/TamA_POTRA"/>
</dbReference>
<keyword evidence="7" id="KW-0472">Membrane</keyword>
<keyword evidence="4" id="KW-1134">Transmembrane beta strand</keyword>
<comment type="subcellular location">
    <subcellularLocation>
        <location evidence="1">Cell outer membrane</location>
    </subcellularLocation>
</comment>
<evidence type="ECO:0000256" key="2">
    <source>
        <dbReference type="ARBA" id="ARBA00010248"/>
    </source>
</evidence>
<evidence type="ECO:0000259" key="13">
    <source>
        <dbReference type="Pfam" id="PF07244"/>
    </source>
</evidence>
<evidence type="ECO:0000313" key="15">
    <source>
        <dbReference type="EMBL" id="SQH25552.1"/>
    </source>
</evidence>
<keyword evidence="8" id="KW-0998">Cell outer membrane</keyword>
<dbReference type="InterPro" id="IPR035243">
    <property type="entry name" value="TamA_POTRA_Dom_1"/>
</dbReference>
<dbReference type="Pfam" id="PF07244">
    <property type="entry name" value="POTRA"/>
    <property type="match status" value="1"/>
</dbReference>
<evidence type="ECO:0000256" key="8">
    <source>
        <dbReference type="ARBA" id="ARBA00023237"/>
    </source>
</evidence>
<sequence>MTSKYTYSPLLSLLLLLNQPAWSNTTDTVQAASASAPAGNPTDTEAEVSNLTPKYPVTIEADNEELKQMLEEFLPLIAYQRKEELDQEQVGYLAEDAPKDAQNMLKTEGYFNAQVTVSPQGAGWLVKVVSGKRTHIENVNVAILGDIVQDADLGTYYKNALQKWQLPVRAPFRQEHWSASKVAVLSAVSRKKYPLATLETSQAEINPQTQTADLTVQINSKKPVYFGDFQITGNERYPESVIRGLAQFNTGDVYDLDKLLNYQQALESDSHYSGASVQADFEQLQDDRVPVKVAVTEVKRQKVEAGLSFDSEYGLGGNIGYEHYNLFNRGYVGSVALSADKYQTTLGLGISQPRNSKGHYWTTNMTYSRNTTQKLETRSLSSGIWHVRDRDGIEARYGLEFIGQDSKIPDSGINFGRSFVTMLTASWKRQNIETTMRPANGYYFDGKIGTTLGKLLSSTMAVRIKGSAGYYFTPENKQLGTFVARGELGYVYTKDKLEGGDVPTTLMFRTGGASSIRGYELDSIGLRTDYTDAVLPGRAMFVASGEYQYPIKNDFALAVFHDVGSVAHNFKDMTLRHGTGLGVRWFSPVAPFSFDIAHGHHDRKIRWHISLGTRF</sequence>
<evidence type="ECO:0000256" key="5">
    <source>
        <dbReference type="ARBA" id="ARBA00022692"/>
    </source>
</evidence>
<evidence type="ECO:0000256" key="3">
    <source>
        <dbReference type="ARBA" id="ARBA00015419"/>
    </source>
</evidence>
<comment type="subunit">
    <text evidence="10">Interacts with TamB to form the translocation and assembly module (TAM).</text>
</comment>
<comment type="similarity">
    <text evidence="2">Belongs to the TamA family.</text>
</comment>
<protein>
    <recommendedName>
        <fullName evidence="3">Translocation and assembly module subunit TamA</fullName>
    </recommendedName>
    <alternativeName>
        <fullName evidence="9">Autotransporter assembly factor TamA</fullName>
    </alternativeName>
</protein>
<feature type="domain" description="Bacterial surface antigen (D15)" evidence="12">
    <location>
        <begin position="315"/>
        <end position="615"/>
    </location>
</feature>
<evidence type="ECO:0000259" key="14">
    <source>
        <dbReference type="Pfam" id="PF17243"/>
    </source>
</evidence>
<name>A0AAX2J6R3_KINKI</name>
<evidence type="ECO:0000256" key="11">
    <source>
        <dbReference type="SAM" id="SignalP"/>
    </source>
</evidence>
<accession>A0AAX2J6R3</accession>
<keyword evidence="5" id="KW-0812">Transmembrane</keyword>